<evidence type="ECO:0000256" key="2">
    <source>
        <dbReference type="ARBA" id="ARBA00022679"/>
    </source>
</evidence>
<keyword evidence="3" id="KW-0547">Nucleotide-binding</keyword>
<dbReference type="GO" id="GO:0016301">
    <property type="term" value="F:kinase activity"/>
    <property type="evidence" value="ECO:0007669"/>
    <property type="project" value="UniProtKB-KW"/>
</dbReference>
<accession>A0A370NXJ4</accession>
<reference evidence="8" key="1">
    <citation type="submission" date="2018-06" db="EMBL/GenBank/DDBJ databases">
        <authorList>
            <person name="Feng T."/>
            <person name="Jeon C.O."/>
        </authorList>
    </citation>
    <scope>NUCLEOTIDE SEQUENCE [LARGE SCALE GENOMIC DNA]</scope>
    <source>
        <strain evidence="8">S23</strain>
    </source>
</reference>
<evidence type="ECO:0000256" key="5">
    <source>
        <dbReference type="ARBA" id="ARBA00022840"/>
    </source>
</evidence>
<dbReference type="PANTHER" id="PTHR43085">
    <property type="entry name" value="HEXOKINASE FAMILY MEMBER"/>
    <property type="match status" value="1"/>
</dbReference>
<evidence type="ECO:0000256" key="1">
    <source>
        <dbReference type="ARBA" id="ARBA00010688"/>
    </source>
</evidence>
<keyword evidence="8" id="KW-1185">Reference proteome</keyword>
<dbReference type="Proteomes" id="UP000255165">
    <property type="component" value="Unassembled WGS sequence"/>
</dbReference>
<dbReference type="SUPFAM" id="SSF53613">
    <property type="entry name" value="Ribokinase-like"/>
    <property type="match status" value="1"/>
</dbReference>
<keyword evidence="5" id="KW-0067">ATP-binding</keyword>
<dbReference type="PANTHER" id="PTHR43085:SF1">
    <property type="entry name" value="PSEUDOURIDINE KINASE-RELATED"/>
    <property type="match status" value="1"/>
</dbReference>
<dbReference type="AlphaFoldDB" id="A0A370NXJ4"/>
<organism evidence="7 8">
    <name type="scientific">Cupriavidus lacunae</name>
    <dbReference type="NCBI Taxonomy" id="2666307"/>
    <lineage>
        <taxon>Bacteria</taxon>
        <taxon>Pseudomonadati</taxon>
        <taxon>Pseudomonadota</taxon>
        <taxon>Betaproteobacteria</taxon>
        <taxon>Burkholderiales</taxon>
        <taxon>Burkholderiaceae</taxon>
        <taxon>Cupriavidus</taxon>
    </lineage>
</organism>
<dbReference type="EMBL" id="QKWJ01000009">
    <property type="protein sequence ID" value="RDK10302.1"/>
    <property type="molecule type" value="Genomic_DNA"/>
</dbReference>
<proteinExistence type="inferred from homology"/>
<comment type="similarity">
    <text evidence="1">Belongs to the carbohydrate kinase PfkB family.</text>
</comment>
<evidence type="ECO:0000256" key="4">
    <source>
        <dbReference type="ARBA" id="ARBA00022777"/>
    </source>
</evidence>
<gene>
    <name evidence="7" type="ORF">DN412_10175</name>
</gene>
<dbReference type="InterPro" id="IPR050306">
    <property type="entry name" value="PfkB_Carbo_kinase"/>
</dbReference>
<evidence type="ECO:0000313" key="8">
    <source>
        <dbReference type="Proteomes" id="UP000255165"/>
    </source>
</evidence>
<evidence type="ECO:0000256" key="3">
    <source>
        <dbReference type="ARBA" id="ARBA00022741"/>
    </source>
</evidence>
<feature type="domain" description="Carbohydrate kinase PfkB" evidence="6">
    <location>
        <begin position="9"/>
        <end position="292"/>
    </location>
</feature>
<keyword evidence="4 7" id="KW-0418">Kinase</keyword>
<comment type="caution">
    <text evidence="7">The sequence shown here is derived from an EMBL/GenBank/DDBJ whole genome shotgun (WGS) entry which is preliminary data.</text>
</comment>
<dbReference type="Pfam" id="PF00294">
    <property type="entry name" value="PfkB"/>
    <property type="match status" value="1"/>
</dbReference>
<dbReference type="InterPro" id="IPR029056">
    <property type="entry name" value="Ribokinase-like"/>
</dbReference>
<protein>
    <submittedName>
        <fullName evidence="7">Carbohydrate kinase</fullName>
    </submittedName>
</protein>
<dbReference type="Gene3D" id="3.40.1190.20">
    <property type="match status" value="1"/>
</dbReference>
<dbReference type="InterPro" id="IPR011611">
    <property type="entry name" value="PfkB_dom"/>
</dbReference>
<evidence type="ECO:0000313" key="7">
    <source>
        <dbReference type="EMBL" id="RDK10302.1"/>
    </source>
</evidence>
<sequence length="323" mass="33813">MSTPLPRYVVFGEALTDMVRQADGSWLGLPGGSCWNVARVGARLGIATAFAGAVSQDLFGDDLAQASAEAGLDGRFLQRVARSPFLAFVASRHPPQYFFVGDNSADLHFEPSRLPQGWRQAAQVVHFGSISLVRQPLAARLCEEATQAACAGKRIAFDPNFRDLMRTPGYQDVLAHMLRLATYVKISDEDLAGLFPALDTSAALAQVREMAHDATVMLTRGAHGMTLLKGDTAIEQPAMRVEVADTVGCGDAAMGGWMAGVLGNAADLAAQARLASAAAAVAATRAGAYPPLRQEVDALLAATAGAPASAGAGQAYRPHDPAL</sequence>
<dbReference type="RefSeq" id="WP_115014535.1">
    <property type="nucleotide sequence ID" value="NZ_QKWJ01000009.1"/>
</dbReference>
<keyword evidence="2" id="KW-0808">Transferase</keyword>
<name>A0A370NXJ4_9BURK</name>
<dbReference type="GO" id="GO:0005524">
    <property type="term" value="F:ATP binding"/>
    <property type="evidence" value="ECO:0007669"/>
    <property type="project" value="UniProtKB-KW"/>
</dbReference>
<dbReference type="CDD" id="cd01167">
    <property type="entry name" value="bac_FRK"/>
    <property type="match status" value="1"/>
</dbReference>
<evidence type="ECO:0000259" key="6">
    <source>
        <dbReference type="Pfam" id="PF00294"/>
    </source>
</evidence>